<dbReference type="InterPro" id="IPR000093">
    <property type="entry name" value="DNA_Rcmb_RecR"/>
</dbReference>
<keyword evidence="3 7" id="KW-0863">Zinc-finger</keyword>
<dbReference type="GO" id="GO:0006310">
    <property type="term" value="P:DNA recombination"/>
    <property type="evidence" value="ECO:0007669"/>
    <property type="project" value="UniProtKB-UniRule"/>
</dbReference>
<dbReference type="PANTHER" id="PTHR30446">
    <property type="entry name" value="RECOMBINATION PROTEIN RECR"/>
    <property type="match status" value="1"/>
</dbReference>
<dbReference type="Pfam" id="PF21176">
    <property type="entry name" value="RecR_HhH"/>
    <property type="match status" value="1"/>
</dbReference>
<dbReference type="HAMAP" id="MF_00017">
    <property type="entry name" value="RecR"/>
    <property type="match status" value="1"/>
</dbReference>
<keyword evidence="5 7" id="KW-0233">DNA recombination</keyword>
<dbReference type="CDD" id="cd01025">
    <property type="entry name" value="TOPRIM_recR"/>
    <property type="match status" value="1"/>
</dbReference>
<name>A0A917CDI4_9GAMM</name>
<dbReference type="GO" id="GO:0006281">
    <property type="term" value="P:DNA repair"/>
    <property type="evidence" value="ECO:0007669"/>
    <property type="project" value="UniProtKB-UniRule"/>
</dbReference>
<keyword evidence="6 7" id="KW-0234">DNA repair</keyword>
<dbReference type="InterPro" id="IPR023627">
    <property type="entry name" value="Rcmb_RecR"/>
</dbReference>
<dbReference type="Gene3D" id="3.40.1360.10">
    <property type="match status" value="1"/>
</dbReference>
<dbReference type="EMBL" id="BMEO01000001">
    <property type="protein sequence ID" value="GGF83147.1"/>
    <property type="molecule type" value="Genomic_DNA"/>
</dbReference>
<dbReference type="NCBIfam" id="TIGR00615">
    <property type="entry name" value="recR"/>
    <property type="match status" value="1"/>
</dbReference>
<dbReference type="Pfam" id="PF21175">
    <property type="entry name" value="RecR_C"/>
    <property type="match status" value="1"/>
</dbReference>
<evidence type="ECO:0000256" key="5">
    <source>
        <dbReference type="ARBA" id="ARBA00023172"/>
    </source>
</evidence>
<dbReference type="InterPro" id="IPR006171">
    <property type="entry name" value="TOPRIM_dom"/>
</dbReference>
<dbReference type="GO" id="GO:0008270">
    <property type="term" value="F:zinc ion binding"/>
    <property type="evidence" value="ECO:0007669"/>
    <property type="project" value="UniProtKB-KW"/>
</dbReference>
<evidence type="ECO:0000256" key="3">
    <source>
        <dbReference type="ARBA" id="ARBA00022771"/>
    </source>
</evidence>
<comment type="caution">
    <text evidence="9">The sequence shown here is derived from an EMBL/GenBank/DDBJ whole genome shotgun (WGS) entry which is preliminary data.</text>
</comment>
<dbReference type="SMART" id="SM00493">
    <property type="entry name" value="TOPRIM"/>
    <property type="match status" value="1"/>
</dbReference>
<evidence type="ECO:0000256" key="1">
    <source>
        <dbReference type="ARBA" id="ARBA00022723"/>
    </source>
</evidence>
<proteinExistence type="inferred from homology"/>
<organism evidence="9 10">
    <name type="scientific">Marinicella pacifica</name>
    <dbReference type="NCBI Taxonomy" id="1171543"/>
    <lineage>
        <taxon>Bacteria</taxon>
        <taxon>Pseudomonadati</taxon>
        <taxon>Pseudomonadota</taxon>
        <taxon>Gammaproteobacteria</taxon>
        <taxon>Lysobacterales</taxon>
        <taxon>Marinicellaceae</taxon>
        <taxon>Marinicella</taxon>
    </lineage>
</organism>
<evidence type="ECO:0000256" key="4">
    <source>
        <dbReference type="ARBA" id="ARBA00022833"/>
    </source>
</evidence>
<dbReference type="Gene3D" id="1.10.8.420">
    <property type="entry name" value="RecR Domain 1"/>
    <property type="match status" value="1"/>
</dbReference>
<dbReference type="PROSITE" id="PS01300">
    <property type="entry name" value="RECR"/>
    <property type="match status" value="1"/>
</dbReference>
<reference evidence="9" key="1">
    <citation type="journal article" date="2014" name="Int. J. Syst. Evol. Microbiol.">
        <title>Complete genome sequence of Corynebacterium casei LMG S-19264T (=DSM 44701T), isolated from a smear-ripened cheese.</title>
        <authorList>
            <consortium name="US DOE Joint Genome Institute (JGI-PGF)"/>
            <person name="Walter F."/>
            <person name="Albersmeier A."/>
            <person name="Kalinowski J."/>
            <person name="Ruckert C."/>
        </authorList>
    </citation>
    <scope>NUCLEOTIDE SEQUENCE</scope>
    <source>
        <strain evidence="9">CGMCC 1.12181</strain>
    </source>
</reference>
<gene>
    <name evidence="7 9" type="primary">recR</name>
    <name evidence="9" type="ORF">GCM10011365_00070</name>
</gene>
<reference evidence="9" key="2">
    <citation type="submission" date="2020-09" db="EMBL/GenBank/DDBJ databases">
        <authorList>
            <person name="Sun Q."/>
            <person name="Zhou Y."/>
        </authorList>
    </citation>
    <scope>NUCLEOTIDE SEQUENCE</scope>
    <source>
        <strain evidence="9">CGMCC 1.12181</strain>
    </source>
</reference>
<sequence>MSLVSQLMDALQIMPGVGPKSAQRLAFFLLQKDRSGARHLASILNQALDQVKECQQCRTLTEHNVCALCSNDQRSWRQLCVVESPADIIQIEQATDYKGRYFVLHGKLSPLDGMGPSELKLNQLIDILAKPECQELIVATGSTVEGETTAQYLAGLAEKGGIKASRLAHGVPLGGDLEYIDNNTLAHAFAGRTHY</sequence>
<keyword evidence="2 7" id="KW-0227">DNA damage</keyword>
<dbReference type="Proteomes" id="UP000605253">
    <property type="component" value="Unassembled WGS sequence"/>
</dbReference>
<feature type="zinc finger region" description="C4-type" evidence="7">
    <location>
        <begin position="54"/>
        <end position="69"/>
    </location>
</feature>
<keyword evidence="1 7" id="KW-0479">Metal-binding</keyword>
<dbReference type="InterPro" id="IPR015967">
    <property type="entry name" value="Rcmb_RecR_Znf"/>
</dbReference>
<evidence type="ECO:0000256" key="2">
    <source>
        <dbReference type="ARBA" id="ARBA00022763"/>
    </source>
</evidence>
<dbReference type="AlphaFoldDB" id="A0A917CDI4"/>
<evidence type="ECO:0000313" key="10">
    <source>
        <dbReference type="Proteomes" id="UP000605253"/>
    </source>
</evidence>
<dbReference type="Gene3D" id="6.10.250.240">
    <property type="match status" value="1"/>
</dbReference>
<dbReference type="GO" id="GO:0003677">
    <property type="term" value="F:DNA binding"/>
    <property type="evidence" value="ECO:0007669"/>
    <property type="project" value="UniProtKB-UniRule"/>
</dbReference>
<dbReference type="Pfam" id="PF13662">
    <property type="entry name" value="Toprim_4"/>
    <property type="match status" value="1"/>
</dbReference>
<feature type="domain" description="Toprim" evidence="8">
    <location>
        <begin position="77"/>
        <end position="172"/>
    </location>
</feature>
<dbReference type="Pfam" id="PF02132">
    <property type="entry name" value="RecR_ZnF"/>
    <property type="match status" value="1"/>
</dbReference>
<evidence type="ECO:0000313" key="9">
    <source>
        <dbReference type="EMBL" id="GGF83147.1"/>
    </source>
</evidence>
<keyword evidence="10" id="KW-1185">Reference proteome</keyword>
<keyword evidence="4 7" id="KW-0862">Zinc</keyword>
<dbReference type="PROSITE" id="PS50880">
    <property type="entry name" value="TOPRIM"/>
    <property type="match status" value="1"/>
</dbReference>
<comment type="function">
    <text evidence="7">May play a role in DNA repair. It seems to be involved in an RecBC-independent recombinational process of DNA repair. It may act with RecF and RecO.</text>
</comment>
<comment type="similarity">
    <text evidence="7">Belongs to the RecR family.</text>
</comment>
<evidence type="ECO:0000256" key="6">
    <source>
        <dbReference type="ARBA" id="ARBA00023204"/>
    </source>
</evidence>
<accession>A0A917CDI4</accession>
<dbReference type="RefSeq" id="WP_188363620.1">
    <property type="nucleotide sequence ID" value="NZ_BAABJF010000011.1"/>
</dbReference>
<evidence type="ECO:0000256" key="7">
    <source>
        <dbReference type="HAMAP-Rule" id="MF_00017"/>
    </source>
</evidence>
<dbReference type="PANTHER" id="PTHR30446:SF0">
    <property type="entry name" value="RECOMBINATION PROTEIN RECR"/>
    <property type="match status" value="1"/>
</dbReference>
<dbReference type="InterPro" id="IPR034137">
    <property type="entry name" value="TOPRIM_RecR"/>
</dbReference>
<evidence type="ECO:0000259" key="8">
    <source>
        <dbReference type="PROSITE" id="PS50880"/>
    </source>
</evidence>
<dbReference type="SUPFAM" id="SSF111304">
    <property type="entry name" value="Recombination protein RecR"/>
    <property type="match status" value="1"/>
</dbReference>
<protein>
    <recommendedName>
        <fullName evidence="7">Recombination protein RecR</fullName>
    </recommendedName>
</protein>